<organism evidence="6 7">
    <name type="scientific">Acetivibrio ethanolgignens</name>
    <dbReference type="NCBI Taxonomy" id="290052"/>
    <lineage>
        <taxon>Bacteria</taxon>
        <taxon>Bacillati</taxon>
        <taxon>Bacillota</taxon>
        <taxon>Clostridia</taxon>
        <taxon>Eubacteriales</taxon>
        <taxon>Oscillospiraceae</taxon>
        <taxon>Acetivibrio</taxon>
    </lineage>
</organism>
<dbReference type="AlphaFoldDB" id="A0A0V8QCA3"/>
<evidence type="ECO:0000259" key="5">
    <source>
        <dbReference type="PROSITE" id="PS50109"/>
    </source>
</evidence>
<gene>
    <name evidence="6" type="ORF">ASU35_03110</name>
</gene>
<comment type="caution">
    <text evidence="6">The sequence shown here is derived from an EMBL/GenBank/DDBJ whole genome shotgun (WGS) entry which is preliminary data.</text>
</comment>
<feature type="domain" description="Histidine kinase" evidence="5">
    <location>
        <begin position="1"/>
        <end position="107"/>
    </location>
</feature>
<evidence type="ECO:0000256" key="2">
    <source>
        <dbReference type="ARBA" id="ARBA00012438"/>
    </source>
</evidence>
<evidence type="ECO:0000256" key="3">
    <source>
        <dbReference type="ARBA" id="ARBA00022777"/>
    </source>
</evidence>
<dbReference type="RefSeq" id="WP_058353717.1">
    <property type="nucleotide sequence ID" value="NZ_CABMMD010000186.1"/>
</dbReference>
<keyword evidence="3 6" id="KW-0808">Transferase</keyword>
<evidence type="ECO:0000256" key="4">
    <source>
        <dbReference type="ARBA" id="ARBA00023012"/>
    </source>
</evidence>
<dbReference type="EMBL" id="LNAM01000186">
    <property type="protein sequence ID" value="KSV58124.1"/>
    <property type="molecule type" value="Genomic_DNA"/>
</dbReference>
<dbReference type="OrthoDB" id="9797586at2"/>
<evidence type="ECO:0000313" key="7">
    <source>
        <dbReference type="Proteomes" id="UP000054874"/>
    </source>
</evidence>
<keyword evidence="3 6" id="KW-0418">Kinase</keyword>
<dbReference type="SUPFAM" id="SSF55874">
    <property type="entry name" value="ATPase domain of HSP90 chaperone/DNA topoisomerase II/histidine kinase"/>
    <property type="match status" value="1"/>
</dbReference>
<dbReference type="InterPro" id="IPR005467">
    <property type="entry name" value="His_kinase_dom"/>
</dbReference>
<dbReference type="Pfam" id="PF02518">
    <property type="entry name" value="HATPase_c"/>
    <property type="match status" value="1"/>
</dbReference>
<keyword evidence="7" id="KW-1185">Reference proteome</keyword>
<sequence>MMTEISLNILDIAENSTRAEATLVEITVETSTVKDTLAITIKDNGKGMSKEQVAAVEDPFFTTRTTRKAGLGIPFFKQAALMTGGSFFIDSTLGKGTTVKAIFTLSHIDRMPLGDITSTIHTLITFHTQTDFIYTYSYDERGFTLDTREMKEILGGIPFDVPEVSNYIKEFLIENKAEADGGISY</sequence>
<dbReference type="STRING" id="290052.ASU35_03110"/>
<reference evidence="6 7" key="1">
    <citation type="submission" date="2015-11" db="EMBL/GenBank/DDBJ databases">
        <title>Butyribacter intestini gen. nov., sp. nov., a butyric acid-producing bacterium of the family Lachnospiraceae isolated from the human faeces.</title>
        <authorList>
            <person name="Zou Y."/>
            <person name="Xue W."/>
            <person name="Luo G."/>
            <person name="Lv M."/>
        </authorList>
    </citation>
    <scope>NUCLEOTIDE SEQUENCE [LARGE SCALE GENOMIC DNA]</scope>
    <source>
        <strain evidence="6 7">ACET-33324</strain>
    </source>
</reference>
<dbReference type="PROSITE" id="PS50109">
    <property type="entry name" value="HIS_KIN"/>
    <property type="match status" value="1"/>
</dbReference>
<dbReference type="InterPro" id="IPR036890">
    <property type="entry name" value="HATPase_C_sf"/>
</dbReference>
<evidence type="ECO:0000313" key="6">
    <source>
        <dbReference type="EMBL" id="KSV58124.1"/>
    </source>
</evidence>
<comment type="catalytic activity">
    <reaction evidence="1">
        <text>ATP + protein L-histidine = ADP + protein N-phospho-L-histidine.</text>
        <dbReference type="EC" id="2.7.13.3"/>
    </reaction>
</comment>
<accession>A0A0V8QCA3</accession>
<evidence type="ECO:0000256" key="1">
    <source>
        <dbReference type="ARBA" id="ARBA00000085"/>
    </source>
</evidence>
<dbReference type="PRINTS" id="PR00344">
    <property type="entry name" value="BCTRLSENSOR"/>
</dbReference>
<dbReference type="InterPro" id="IPR004358">
    <property type="entry name" value="Sig_transdc_His_kin-like_C"/>
</dbReference>
<protein>
    <recommendedName>
        <fullName evidence="2">histidine kinase</fullName>
        <ecNumber evidence="2">2.7.13.3</ecNumber>
    </recommendedName>
</protein>
<dbReference type="InterPro" id="IPR003594">
    <property type="entry name" value="HATPase_dom"/>
</dbReference>
<dbReference type="Gene3D" id="3.30.565.10">
    <property type="entry name" value="Histidine kinase-like ATPase, C-terminal domain"/>
    <property type="match status" value="1"/>
</dbReference>
<proteinExistence type="predicted"/>
<dbReference type="GO" id="GO:0004673">
    <property type="term" value="F:protein histidine kinase activity"/>
    <property type="evidence" value="ECO:0007669"/>
    <property type="project" value="UniProtKB-EC"/>
</dbReference>
<dbReference type="SMART" id="SM00387">
    <property type="entry name" value="HATPase_c"/>
    <property type="match status" value="1"/>
</dbReference>
<keyword evidence="4" id="KW-0902">Two-component regulatory system</keyword>
<dbReference type="GO" id="GO:0000160">
    <property type="term" value="P:phosphorelay signal transduction system"/>
    <property type="evidence" value="ECO:0007669"/>
    <property type="project" value="UniProtKB-KW"/>
</dbReference>
<dbReference type="Proteomes" id="UP000054874">
    <property type="component" value="Unassembled WGS sequence"/>
</dbReference>
<dbReference type="EC" id="2.7.13.3" evidence="2"/>
<name>A0A0V8QCA3_9FIRM</name>